<keyword evidence="4" id="KW-0548">Nucleotidyltransferase</keyword>
<dbReference type="RefSeq" id="WP_095508739.1">
    <property type="nucleotide sequence ID" value="NZ_MQWD01000001.1"/>
</dbReference>
<dbReference type="SUPFAM" id="SSF52540">
    <property type="entry name" value="P-loop containing nucleoside triphosphate hydrolases"/>
    <property type="match status" value="1"/>
</dbReference>
<comment type="catalytic activity">
    <reaction evidence="8">
        <text>DNA(n) + a 2'-deoxyribonucleoside 5'-triphosphate = DNA(n+1) + diphosphate</text>
        <dbReference type="Rhea" id="RHEA:22508"/>
        <dbReference type="Rhea" id="RHEA-COMP:17339"/>
        <dbReference type="Rhea" id="RHEA-COMP:17340"/>
        <dbReference type="ChEBI" id="CHEBI:33019"/>
        <dbReference type="ChEBI" id="CHEBI:61560"/>
        <dbReference type="ChEBI" id="CHEBI:173112"/>
        <dbReference type="EC" id="2.7.7.7"/>
    </reaction>
</comment>
<comment type="caution">
    <text evidence="11">The sequence shown here is derived from an EMBL/GenBank/DDBJ whole genome shotgun (WGS) entry which is preliminary data.</text>
</comment>
<dbReference type="AlphaFoldDB" id="A0A271IVZ8"/>
<dbReference type="EC" id="2.7.7.7" evidence="1"/>
<evidence type="ECO:0000313" key="11">
    <source>
        <dbReference type="EMBL" id="PAP75108.1"/>
    </source>
</evidence>
<dbReference type="Gene3D" id="1.20.272.10">
    <property type="match status" value="1"/>
</dbReference>
<dbReference type="Gene3D" id="1.10.8.60">
    <property type="match status" value="1"/>
</dbReference>
<dbReference type="EMBL" id="MQWD01000001">
    <property type="protein sequence ID" value="PAP75108.1"/>
    <property type="molecule type" value="Genomic_DNA"/>
</dbReference>
<dbReference type="InterPro" id="IPR005790">
    <property type="entry name" value="DNA_polIII_delta"/>
</dbReference>
<evidence type="ECO:0000313" key="12">
    <source>
        <dbReference type="Proteomes" id="UP000216339"/>
    </source>
</evidence>
<dbReference type="SUPFAM" id="SSF48019">
    <property type="entry name" value="post-AAA+ oligomerization domain-like"/>
    <property type="match status" value="1"/>
</dbReference>
<keyword evidence="6" id="KW-0239">DNA-directed DNA polymerase</keyword>
<dbReference type="Pfam" id="PF06144">
    <property type="entry name" value="DNA_pol3_delta"/>
    <property type="match status" value="1"/>
</dbReference>
<comment type="similarity">
    <text evidence="7">Belongs to the DNA polymerase HolA subunit family.</text>
</comment>
<dbReference type="InterPro" id="IPR048466">
    <property type="entry name" value="DNA_pol3_delta-like_C"/>
</dbReference>
<evidence type="ECO:0000256" key="6">
    <source>
        <dbReference type="ARBA" id="ARBA00022932"/>
    </source>
</evidence>
<dbReference type="Proteomes" id="UP000216339">
    <property type="component" value="Unassembled WGS sequence"/>
</dbReference>
<evidence type="ECO:0000256" key="7">
    <source>
        <dbReference type="ARBA" id="ARBA00034754"/>
    </source>
</evidence>
<dbReference type="OrthoDB" id="1172326at2"/>
<dbReference type="GO" id="GO:0003887">
    <property type="term" value="F:DNA-directed DNA polymerase activity"/>
    <property type="evidence" value="ECO:0007669"/>
    <property type="project" value="UniProtKB-KW"/>
</dbReference>
<dbReference type="NCBIfam" id="TIGR01128">
    <property type="entry name" value="holA"/>
    <property type="match status" value="1"/>
</dbReference>
<dbReference type="PANTHER" id="PTHR34388">
    <property type="entry name" value="DNA POLYMERASE III SUBUNIT DELTA"/>
    <property type="match status" value="1"/>
</dbReference>
<evidence type="ECO:0000259" key="10">
    <source>
        <dbReference type="Pfam" id="PF21694"/>
    </source>
</evidence>
<organism evidence="11 12">
    <name type="scientific">Rubrivirga marina</name>
    <dbReference type="NCBI Taxonomy" id="1196024"/>
    <lineage>
        <taxon>Bacteria</taxon>
        <taxon>Pseudomonadati</taxon>
        <taxon>Rhodothermota</taxon>
        <taxon>Rhodothermia</taxon>
        <taxon>Rhodothermales</taxon>
        <taxon>Rubricoccaceae</taxon>
        <taxon>Rubrivirga</taxon>
    </lineage>
</organism>
<feature type="domain" description="DNA polymerase III delta N-terminal" evidence="9">
    <location>
        <begin position="28"/>
        <end position="124"/>
    </location>
</feature>
<sequence>MAKGRSKTGASFDDLATGFRHGQFAPLYFFYGEEGWFMDELQRLAVEHAVEPHERDFNLDVVFGPEATAQQVLAQCAQFPMMAARRLVVVRGFEKLADNGLFKSYAEATNPHAVVVLLCNAKPNVSAHPYRALRENAVWSNFEPLKPAALPSWVEKRFKARRVETEAGAAAMLAEMSGSDLRGLDAEVDKLVTYVGDRKRVTRDDVLRAAGHSAEQNPFELQAALGRGDVPKALAIADALLAQAGNRAGEAIRIVALLSSHMTKLWKLTGCLEAGVPEREWAGQIGVPPFFLRDYVPPAKRYGPRGLRRAFEALLAADLELKGGSHRDERLILTLALRRAAATTP</sequence>
<dbReference type="InterPro" id="IPR008921">
    <property type="entry name" value="DNA_pol3_clamp-load_cplx_C"/>
</dbReference>
<evidence type="ECO:0000256" key="8">
    <source>
        <dbReference type="ARBA" id="ARBA00049244"/>
    </source>
</evidence>
<gene>
    <name evidence="11" type="ORF">BSZ37_00925</name>
</gene>
<dbReference type="Gene3D" id="3.40.50.300">
    <property type="entry name" value="P-loop containing nucleotide triphosphate hydrolases"/>
    <property type="match status" value="1"/>
</dbReference>
<dbReference type="PANTHER" id="PTHR34388:SF1">
    <property type="entry name" value="DNA POLYMERASE III SUBUNIT DELTA"/>
    <property type="match status" value="1"/>
</dbReference>
<accession>A0A271IVZ8</accession>
<protein>
    <recommendedName>
        <fullName evidence="2">DNA polymerase III subunit delta</fullName>
        <ecNumber evidence="1">2.7.7.7</ecNumber>
    </recommendedName>
</protein>
<keyword evidence="5" id="KW-0235">DNA replication</keyword>
<dbReference type="InterPro" id="IPR010372">
    <property type="entry name" value="DNA_pol3_delta_N"/>
</dbReference>
<feature type="domain" description="DNA polymerase III delta subunit-like C-terminal" evidence="10">
    <location>
        <begin position="215"/>
        <end position="335"/>
    </location>
</feature>
<dbReference type="GO" id="GO:0006261">
    <property type="term" value="P:DNA-templated DNA replication"/>
    <property type="evidence" value="ECO:0007669"/>
    <property type="project" value="TreeGrafter"/>
</dbReference>
<name>A0A271IVZ8_9BACT</name>
<reference evidence="11 12" key="1">
    <citation type="submission" date="2016-11" db="EMBL/GenBank/DDBJ databases">
        <title>Study of marine rhodopsin-containing bacteria.</title>
        <authorList>
            <person name="Yoshizawa S."/>
            <person name="Kumagai Y."/>
            <person name="Kogure K."/>
        </authorList>
    </citation>
    <scope>NUCLEOTIDE SEQUENCE [LARGE SCALE GENOMIC DNA]</scope>
    <source>
        <strain evidence="11 12">SAORIC-28</strain>
    </source>
</reference>
<keyword evidence="3" id="KW-0808">Transferase</keyword>
<evidence type="ECO:0000256" key="3">
    <source>
        <dbReference type="ARBA" id="ARBA00022679"/>
    </source>
</evidence>
<keyword evidence="12" id="KW-1185">Reference proteome</keyword>
<evidence type="ECO:0000256" key="1">
    <source>
        <dbReference type="ARBA" id="ARBA00012417"/>
    </source>
</evidence>
<evidence type="ECO:0000256" key="5">
    <source>
        <dbReference type="ARBA" id="ARBA00022705"/>
    </source>
</evidence>
<evidence type="ECO:0000256" key="2">
    <source>
        <dbReference type="ARBA" id="ARBA00017703"/>
    </source>
</evidence>
<proteinExistence type="inferred from homology"/>
<dbReference type="GO" id="GO:0009360">
    <property type="term" value="C:DNA polymerase III complex"/>
    <property type="evidence" value="ECO:0007669"/>
    <property type="project" value="InterPro"/>
</dbReference>
<dbReference type="Pfam" id="PF21694">
    <property type="entry name" value="DNA_pol3_delta_C"/>
    <property type="match status" value="1"/>
</dbReference>
<evidence type="ECO:0000256" key="4">
    <source>
        <dbReference type="ARBA" id="ARBA00022695"/>
    </source>
</evidence>
<dbReference type="InterPro" id="IPR027417">
    <property type="entry name" value="P-loop_NTPase"/>
</dbReference>
<dbReference type="GO" id="GO:0003677">
    <property type="term" value="F:DNA binding"/>
    <property type="evidence" value="ECO:0007669"/>
    <property type="project" value="InterPro"/>
</dbReference>
<evidence type="ECO:0000259" key="9">
    <source>
        <dbReference type="Pfam" id="PF06144"/>
    </source>
</evidence>